<feature type="region of interest" description="Disordered" evidence="1">
    <location>
        <begin position="347"/>
        <end position="385"/>
    </location>
</feature>
<keyword evidence="4" id="KW-1185">Reference proteome</keyword>
<dbReference type="KEGG" id="sman:C12CBH8_02080"/>
<protein>
    <recommendedName>
        <fullName evidence="5">PpiC domain-containing protein</fullName>
    </recommendedName>
</protein>
<reference evidence="4" key="1">
    <citation type="submission" date="2020-07" db="EMBL/GenBank/DDBJ databases">
        <title>Complete genome sequencing of Clostridia bacterium strain 12CBH8.</title>
        <authorList>
            <person name="Sakamoto M."/>
            <person name="Murakami T."/>
            <person name="Mori H."/>
        </authorList>
    </citation>
    <scope>NUCLEOTIDE SEQUENCE [LARGE SCALE GENOMIC DNA]</scope>
    <source>
        <strain evidence="4">12CBH8</strain>
    </source>
</reference>
<organism evidence="3 4">
    <name type="scientific">Solibaculum mannosilyticum</name>
    <dbReference type="NCBI Taxonomy" id="2780922"/>
    <lineage>
        <taxon>Bacteria</taxon>
        <taxon>Bacillati</taxon>
        <taxon>Bacillota</taxon>
        <taxon>Clostridia</taxon>
        <taxon>Eubacteriales</taxon>
        <taxon>Oscillospiraceae</taxon>
        <taxon>Solibaculum</taxon>
    </lineage>
</organism>
<gene>
    <name evidence="3" type="ORF">C12CBH8_02080</name>
</gene>
<feature type="compositionally biased region" description="Polar residues" evidence="1">
    <location>
        <begin position="348"/>
        <end position="372"/>
    </location>
</feature>
<feature type="signal peptide" evidence="2">
    <location>
        <begin position="1"/>
        <end position="22"/>
    </location>
</feature>
<proteinExistence type="predicted"/>
<evidence type="ECO:0000313" key="4">
    <source>
        <dbReference type="Proteomes" id="UP000593890"/>
    </source>
</evidence>
<name>A0A7I8D2B8_9FIRM</name>
<evidence type="ECO:0000313" key="3">
    <source>
        <dbReference type="EMBL" id="BCI59569.1"/>
    </source>
</evidence>
<feature type="compositionally biased region" description="Low complexity" evidence="1">
    <location>
        <begin position="373"/>
        <end position="385"/>
    </location>
</feature>
<keyword evidence="2" id="KW-0732">Signal</keyword>
<dbReference type="PROSITE" id="PS51257">
    <property type="entry name" value="PROKAR_LIPOPROTEIN"/>
    <property type="match status" value="1"/>
</dbReference>
<dbReference type="EMBL" id="AP023321">
    <property type="protein sequence ID" value="BCI59569.1"/>
    <property type="molecule type" value="Genomic_DNA"/>
</dbReference>
<feature type="chain" id="PRO_5039013157" description="PpiC domain-containing protein" evidence="2">
    <location>
        <begin position="23"/>
        <end position="385"/>
    </location>
</feature>
<dbReference type="Proteomes" id="UP000593890">
    <property type="component" value="Chromosome"/>
</dbReference>
<dbReference type="AlphaFoldDB" id="A0A7I8D2B8"/>
<evidence type="ECO:0000256" key="1">
    <source>
        <dbReference type="SAM" id="MobiDB-lite"/>
    </source>
</evidence>
<accession>A0A7I8D2B8</accession>
<evidence type="ECO:0008006" key="5">
    <source>
        <dbReference type="Google" id="ProtNLM"/>
    </source>
</evidence>
<dbReference type="RefSeq" id="WP_215533381.1">
    <property type="nucleotide sequence ID" value="NZ_AP023321.1"/>
</dbReference>
<sequence>MKKVIKKATAVFLALTMAMSLASCQVNEKEWAYKVGDTEVPAGVYRIFQLEAFTAAKGLVEDSSKSLFEQQIEGKDAADWINDTVDEHIRTCMAAEAELKEMGLIPLSQEDQNAIESSAKASWDPETTSTLTAKSIYGPYGVGYDSFKQYIYYNGLVSLLLEARYGENGTEPISDVDLANYLLDNYYAAHMCYYSVTSTETNATVVADAYNNYVEEYNEGNVTWEDIRESEQYRTDSVNTSPVQENVIFPKEDAENTMPETLRLGFDNTEPGKAFTTSDEGILYFFVTFNQDQAMEYVTTQRSQFLSEFKGEEIYAEMTQKSEEMGIERNDSLIKKYDLKQLEKDVNKNTSKAAQSRQEQSIAPASSGTVIESSSPASAGESAAS</sequence>
<evidence type="ECO:0000256" key="2">
    <source>
        <dbReference type="SAM" id="SignalP"/>
    </source>
</evidence>